<evidence type="ECO:0000313" key="20">
    <source>
        <dbReference type="Proteomes" id="UP001153555"/>
    </source>
</evidence>
<dbReference type="EMBL" id="CACSLK010011299">
    <property type="protein sequence ID" value="CAA0813075.1"/>
    <property type="molecule type" value="Genomic_DNA"/>
</dbReference>
<dbReference type="InterPro" id="IPR002016">
    <property type="entry name" value="Haem_peroxidase"/>
</dbReference>
<feature type="disulfide bond" evidence="16">
    <location>
        <begin position="182"/>
        <end position="214"/>
    </location>
</feature>
<dbReference type="Gene3D" id="1.10.420.10">
    <property type="entry name" value="Peroxidase, domain 2"/>
    <property type="match status" value="1"/>
</dbReference>
<dbReference type="GO" id="GO:0042744">
    <property type="term" value="P:hydrogen peroxide catabolic process"/>
    <property type="evidence" value="ECO:0007669"/>
    <property type="project" value="UniProtKB-KW"/>
</dbReference>
<feature type="binding site" evidence="14">
    <location>
        <position position="234"/>
    </location>
    <ligand>
        <name>Ca(2+)</name>
        <dbReference type="ChEBI" id="CHEBI:29108"/>
        <label>2</label>
    </ligand>
</feature>
<reference evidence="19" key="1">
    <citation type="submission" date="2019-12" db="EMBL/GenBank/DDBJ databases">
        <authorList>
            <person name="Scholes J."/>
        </authorList>
    </citation>
    <scope>NUCLEOTIDE SEQUENCE</scope>
</reference>
<dbReference type="GO" id="GO:0046872">
    <property type="term" value="F:metal ion binding"/>
    <property type="evidence" value="ECO:0007669"/>
    <property type="project" value="UniProtKB-UniRule"/>
</dbReference>
<comment type="catalytic activity">
    <reaction evidence="1 17">
        <text>2 a phenolic donor + H2O2 = 2 a phenolic radical donor + 2 H2O</text>
        <dbReference type="Rhea" id="RHEA:56136"/>
        <dbReference type="ChEBI" id="CHEBI:15377"/>
        <dbReference type="ChEBI" id="CHEBI:16240"/>
        <dbReference type="ChEBI" id="CHEBI:139520"/>
        <dbReference type="ChEBI" id="CHEBI:139521"/>
        <dbReference type="EC" id="1.11.1.7"/>
    </reaction>
</comment>
<dbReference type="GO" id="GO:0140825">
    <property type="term" value="F:lactoperoxidase activity"/>
    <property type="evidence" value="ECO:0007669"/>
    <property type="project" value="UniProtKB-EC"/>
</dbReference>
<protein>
    <recommendedName>
        <fullName evidence="2 17">Peroxidase</fullName>
        <ecNumber evidence="2 17">1.11.1.7</ecNumber>
    </recommendedName>
</protein>
<evidence type="ECO:0000256" key="17">
    <source>
        <dbReference type="RuleBase" id="RU362060"/>
    </source>
</evidence>
<dbReference type="PROSITE" id="PS50873">
    <property type="entry name" value="PEROXIDASE_4"/>
    <property type="match status" value="1"/>
</dbReference>
<dbReference type="FunFam" id="1.10.520.10:FF:000001">
    <property type="entry name" value="Peroxidase"/>
    <property type="match status" value="1"/>
</dbReference>
<proteinExistence type="inferred from homology"/>
<feature type="domain" description="Plant heme peroxidase family profile" evidence="18">
    <location>
        <begin position="6"/>
        <end position="306"/>
    </location>
</feature>
<name>A0A9N7MPY6_STRHE</name>
<dbReference type="InterPro" id="IPR000823">
    <property type="entry name" value="Peroxidase_pln"/>
</dbReference>
<feature type="binding site" evidence="14">
    <location>
        <position position="57"/>
    </location>
    <ligand>
        <name>Ca(2+)</name>
        <dbReference type="ChEBI" id="CHEBI:29108"/>
        <label>1</label>
    </ligand>
</feature>
<dbReference type="InterPro" id="IPR019794">
    <property type="entry name" value="Peroxidases_AS"/>
</dbReference>
<dbReference type="GO" id="GO:0006979">
    <property type="term" value="P:response to oxidative stress"/>
    <property type="evidence" value="ECO:0007669"/>
    <property type="project" value="UniProtKB-UniRule"/>
</dbReference>
<dbReference type="PRINTS" id="PR00458">
    <property type="entry name" value="PEROXIDASE"/>
</dbReference>
<feature type="disulfide bond" evidence="16">
    <location>
        <begin position="103"/>
        <end position="302"/>
    </location>
</feature>
<organism evidence="19 20">
    <name type="scientific">Striga hermonthica</name>
    <name type="common">Purple witchweed</name>
    <name type="synonym">Buchnera hermonthica</name>
    <dbReference type="NCBI Taxonomy" id="68872"/>
    <lineage>
        <taxon>Eukaryota</taxon>
        <taxon>Viridiplantae</taxon>
        <taxon>Streptophyta</taxon>
        <taxon>Embryophyta</taxon>
        <taxon>Tracheophyta</taxon>
        <taxon>Spermatophyta</taxon>
        <taxon>Magnoliopsida</taxon>
        <taxon>eudicotyledons</taxon>
        <taxon>Gunneridae</taxon>
        <taxon>Pentapetalae</taxon>
        <taxon>asterids</taxon>
        <taxon>lamiids</taxon>
        <taxon>Lamiales</taxon>
        <taxon>Orobanchaceae</taxon>
        <taxon>Buchnereae</taxon>
        <taxon>Striga</taxon>
    </lineage>
</organism>
<keyword evidence="6 14" id="KW-0106">Calcium</keyword>
<dbReference type="GO" id="GO:0020037">
    <property type="term" value="F:heme binding"/>
    <property type="evidence" value="ECO:0007669"/>
    <property type="project" value="UniProtKB-UniRule"/>
</dbReference>
<accession>A0A9N7MPY6</accession>
<feature type="binding site" evidence="14">
    <location>
        <position position="55"/>
    </location>
    <ligand>
        <name>Ca(2+)</name>
        <dbReference type="ChEBI" id="CHEBI:29108"/>
        <label>1</label>
    </ligand>
</feature>
<keyword evidence="5 14" id="KW-0479">Metal-binding</keyword>
<evidence type="ECO:0000256" key="7">
    <source>
        <dbReference type="ARBA" id="ARBA00023002"/>
    </source>
</evidence>
<evidence type="ECO:0000256" key="3">
    <source>
        <dbReference type="ARBA" id="ARBA00022559"/>
    </source>
</evidence>
<comment type="subcellular location">
    <subcellularLocation>
        <location evidence="17">Secreted</location>
    </subcellularLocation>
</comment>
<dbReference type="Proteomes" id="UP001153555">
    <property type="component" value="Unassembled WGS sequence"/>
</dbReference>
<evidence type="ECO:0000256" key="15">
    <source>
        <dbReference type="PIRSR" id="PIRSR600823-4"/>
    </source>
</evidence>
<comment type="cofactor">
    <cofactor evidence="14 17">
        <name>heme b</name>
        <dbReference type="ChEBI" id="CHEBI:60344"/>
    </cofactor>
    <text evidence="14 17">Binds 1 heme b (iron(II)-protoporphyrin IX) group per subunit.</text>
</comment>
<feature type="binding site" evidence="14">
    <location>
        <position position="69"/>
    </location>
    <ligand>
        <name>Ca(2+)</name>
        <dbReference type="ChEBI" id="CHEBI:29108"/>
        <label>1</label>
    </ligand>
</feature>
<gene>
    <name evidence="19" type="ORF">SHERM_13634</name>
</gene>
<evidence type="ECO:0000256" key="16">
    <source>
        <dbReference type="PIRSR" id="PIRSR600823-5"/>
    </source>
</evidence>
<keyword evidence="3 17" id="KW-0575">Peroxidase</keyword>
<feature type="binding site" evidence="14">
    <location>
        <position position="51"/>
    </location>
    <ligand>
        <name>Ca(2+)</name>
        <dbReference type="ChEBI" id="CHEBI:29108"/>
        <label>1</label>
    </ligand>
</feature>
<keyword evidence="17" id="KW-0964">Secreted</keyword>
<dbReference type="GO" id="GO:0005576">
    <property type="term" value="C:extracellular region"/>
    <property type="evidence" value="ECO:0007669"/>
    <property type="project" value="UniProtKB-SubCell"/>
</dbReference>
<keyword evidence="20" id="KW-1185">Reference proteome</keyword>
<feature type="binding site" evidence="13">
    <location>
        <position position="145"/>
    </location>
    <ligand>
        <name>substrate</name>
    </ligand>
</feature>
<evidence type="ECO:0000256" key="13">
    <source>
        <dbReference type="PIRSR" id="PIRSR600823-2"/>
    </source>
</evidence>
<dbReference type="AlphaFoldDB" id="A0A9N7MPY6"/>
<evidence type="ECO:0000256" key="5">
    <source>
        <dbReference type="ARBA" id="ARBA00022723"/>
    </source>
</evidence>
<dbReference type="Pfam" id="PF00141">
    <property type="entry name" value="peroxidase"/>
    <property type="match status" value="1"/>
</dbReference>
<feature type="site" description="Transition state stabilizer" evidence="15">
    <location>
        <position position="43"/>
    </location>
</feature>
<keyword evidence="9 16" id="KW-1015">Disulfide bond</keyword>
<feature type="binding site" description="axial binding residue" evidence="14">
    <location>
        <position position="175"/>
    </location>
    <ligand>
        <name>heme b</name>
        <dbReference type="ChEBI" id="CHEBI:60344"/>
    </ligand>
    <ligandPart>
        <name>Fe</name>
        <dbReference type="ChEBI" id="CHEBI:18248"/>
    </ligandPart>
</feature>
<dbReference type="PRINTS" id="PR00461">
    <property type="entry name" value="PLPEROXIDASE"/>
</dbReference>
<dbReference type="PANTHER" id="PTHR31235">
    <property type="entry name" value="PEROXIDASE 25-RELATED"/>
    <property type="match status" value="1"/>
</dbReference>
<evidence type="ECO:0000256" key="12">
    <source>
        <dbReference type="PIRSR" id="PIRSR600823-1"/>
    </source>
</evidence>
<evidence type="ECO:0000256" key="8">
    <source>
        <dbReference type="ARBA" id="ARBA00023004"/>
    </source>
</evidence>
<dbReference type="PROSITE" id="PS00436">
    <property type="entry name" value="PEROXIDASE_2"/>
    <property type="match status" value="1"/>
</dbReference>
<evidence type="ECO:0000313" key="19">
    <source>
        <dbReference type="EMBL" id="CAA0813075.1"/>
    </source>
</evidence>
<dbReference type="FunFam" id="1.10.420.10:FF:000001">
    <property type="entry name" value="Peroxidase"/>
    <property type="match status" value="1"/>
</dbReference>
<evidence type="ECO:0000256" key="4">
    <source>
        <dbReference type="ARBA" id="ARBA00022617"/>
    </source>
</evidence>
<dbReference type="CDD" id="cd00693">
    <property type="entry name" value="secretory_peroxidase"/>
    <property type="match status" value="1"/>
</dbReference>
<comment type="caution">
    <text evidence="19">The sequence shown here is derived from an EMBL/GenBank/DDBJ whole genome shotgun (WGS) entry which is preliminary data.</text>
</comment>
<evidence type="ECO:0000259" key="18">
    <source>
        <dbReference type="PROSITE" id="PS50873"/>
    </source>
</evidence>
<comment type="cofactor">
    <cofactor evidence="14 17">
        <name>Ca(2+)</name>
        <dbReference type="ChEBI" id="CHEBI:29108"/>
    </cofactor>
    <text evidence="14 17">Binds 2 calcium ions per subunit.</text>
</comment>
<feature type="disulfide bond" evidence="16">
    <location>
        <begin position="49"/>
        <end position="54"/>
    </location>
</feature>
<evidence type="ECO:0000256" key="11">
    <source>
        <dbReference type="ARBA" id="ARBA00023324"/>
    </source>
</evidence>
<dbReference type="Gene3D" id="1.10.520.10">
    <property type="match status" value="1"/>
</dbReference>
<evidence type="ECO:0000256" key="2">
    <source>
        <dbReference type="ARBA" id="ARBA00012313"/>
    </source>
</evidence>
<dbReference type="InterPro" id="IPR010255">
    <property type="entry name" value="Haem_peroxidase_sf"/>
</dbReference>
<evidence type="ECO:0000256" key="6">
    <source>
        <dbReference type="ARBA" id="ARBA00022837"/>
    </source>
</evidence>
<comment type="similarity">
    <text evidence="17">Belongs to the peroxidase family. Classical plant (class III) peroxidase subfamily.</text>
</comment>
<sequence>METDQKLRFEYYATSCPNVEFVVREEVTKAIENDPGIAAGLLRMHFHDCFVRGCDGSILINSTKNNKAEKDSPANNPSLRGFYVIDTIKSRLKKNGCKGIVSCADIIAFAARDSVELTGGPPYQVFAGRRDGKVSNATETLLHLPPPTANFTQLVKLFKSKNLTLKQMVALSAAHTLGRAHCTSILNRLYNFSAAVKQDPSLDRTYANYLKKKCPPNSSADQVVDMTENPTKFDHDYFTAVLQNRGLFTTDQALLETKESRYIFNTLNKQTGGNKRAFTDAMLAMGNTEVLTGKNGEIRTNCAKVNGH</sequence>
<comment type="function">
    <text evidence="17">Removal of H(2)O(2), oxidation of toxic reductants, biosynthesis and degradation of lignin, suberization, auxin catabolism, response to environmental stresses such as wounding, pathogen attack and oxidative stress.</text>
</comment>
<dbReference type="EC" id="1.11.1.7" evidence="2 17"/>
<evidence type="ECO:0000256" key="14">
    <source>
        <dbReference type="PIRSR" id="PIRSR600823-3"/>
    </source>
</evidence>
<dbReference type="InterPro" id="IPR033905">
    <property type="entry name" value="Secretory_peroxidase"/>
</dbReference>
<feature type="binding site" evidence="14">
    <location>
        <position position="48"/>
    </location>
    <ligand>
        <name>Ca(2+)</name>
        <dbReference type="ChEBI" id="CHEBI:29108"/>
        <label>1</label>
    </ligand>
</feature>
<evidence type="ECO:0000256" key="1">
    <source>
        <dbReference type="ARBA" id="ARBA00000189"/>
    </source>
</evidence>
<feature type="binding site" evidence="14">
    <location>
        <position position="176"/>
    </location>
    <ligand>
        <name>Ca(2+)</name>
        <dbReference type="ChEBI" id="CHEBI:29108"/>
        <label>2</label>
    </ligand>
</feature>
<evidence type="ECO:0000256" key="9">
    <source>
        <dbReference type="ARBA" id="ARBA00023157"/>
    </source>
</evidence>
<keyword evidence="8 14" id="KW-0408">Iron</keyword>
<keyword evidence="10" id="KW-0325">Glycoprotein</keyword>
<evidence type="ECO:0000256" key="10">
    <source>
        <dbReference type="ARBA" id="ARBA00023180"/>
    </source>
</evidence>
<keyword evidence="11 17" id="KW-0376">Hydrogen peroxide</keyword>
<dbReference type="SUPFAM" id="SSF48113">
    <property type="entry name" value="Heme-dependent peroxidases"/>
    <property type="match status" value="1"/>
</dbReference>
<keyword evidence="7 17" id="KW-0560">Oxidoreductase</keyword>
<keyword evidence="4 17" id="KW-0349">Heme</keyword>
<feature type="disulfide bond" evidence="16">
    <location>
        <begin position="16"/>
        <end position="97"/>
    </location>
</feature>
<dbReference type="OrthoDB" id="2113341at2759"/>
<feature type="binding site" evidence="14">
    <location>
        <position position="53"/>
    </location>
    <ligand>
        <name>Ca(2+)</name>
        <dbReference type="ChEBI" id="CHEBI:29108"/>
        <label>1</label>
    </ligand>
</feature>
<feature type="active site" description="Proton acceptor" evidence="12">
    <location>
        <position position="47"/>
    </location>
</feature>